<dbReference type="EMBL" id="JABFCY010000078">
    <property type="protein sequence ID" value="NNU63665.1"/>
    <property type="molecule type" value="Genomic_DNA"/>
</dbReference>
<accession>A0A849KP19</accession>
<name>A0A849KP19_9HYPH</name>
<dbReference type="Proteomes" id="UP000574931">
    <property type="component" value="Unassembled WGS sequence"/>
</dbReference>
<dbReference type="AlphaFoldDB" id="A0A849KP19"/>
<feature type="non-terminal residue" evidence="1">
    <location>
        <position position="62"/>
    </location>
</feature>
<protein>
    <submittedName>
        <fullName evidence="1">Uncharacterized protein</fullName>
    </submittedName>
</protein>
<sequence length="62" mass="6839">MFEAVLPELVRLHARGVHPASFSVRLSGVPESIADEKLDPVRARWPKARFTILASGGEVSFH</sequence>
<proteinExistence type="predicted"/>
<evidence type="ECO:0000313" key="2">
    <source>
        <dbReference type="Proteomes" id="UP000574931"/>
    </source>
</evidence>
<organism evidence="1 2">
    <name type="scientific">Ochrobactrum soli</name>
    <dbReference type="NCBI Taxonomy" id="2448455"/>
    <lineage>
        <taxon>Bacteria</taxon>
        <taxon>Pseudomonadati</taxon>
        <taxon>Pseudomonadota</taxon>
        <taxon>Alphaproteobacteria</taxon>
        <taxon>Hyphomicrobiales</taxon>
        <taxon>Brucellaceae</taxon>
        <taxon>Brucella/Ochrobactrum group</taxon>
        <taxon>Ochrobactrum</taxon>
    </lineage>
</organism>
<keyword evidence="2" id="KW-1185">Reference proteome</keyword>
<evidence type="ECO:0000313" key="1">
    <source>
        <dbReference type="EMBL" id="NNU63665.1"/>
    </source>
</evidence>
<gene>
    <name evidence="1" type="ORF">HKX02_25960</name>
</gene>
<comment type="caution">
    <text evidence="1">The sequence shown here is derived from an EMBL/GenBank/DDBJ whole genome shotgun (WGS) entry which is preliminary data.</text>
</comment>
<dbReference type="RefSeq" id="WP_171320005.1">
    <property type="nucleotide sequence ID" value="NZ_JABFCY010000078.1"/>
</dbReference>
<reference evidence="1 2" key="1">
    <citation type="submission" date="2020-05" db="EMBL/GenBank/DDBJ databases">
        <title>Draft Genome Sequence of Ochrobactrum soli Isolated from Stable Fly Gut.</title>
        <authorList>
            <person name="Pileggi M.T."/>
            <person name="Vazhakkala L.J."/>
            <person name="Wong C.N."/>
        </authorList>
    </citation>
    <scope>NUCLEOTIDE SEQUENCE [LARGE SCALE GENOMIC DNA]</scope>
    <source>
        <strain evidence="1 2">MTP-C0764</strain>
    </source>
</reference>